<name>A0A256GFJ3_9HYPH</name>
<evidence type="ECO:0000313" key="2">
    <source>
        <dbReference type="EMBL" id="OYR25381.1"/>
    </source>
</evidence>
<reference evidence="1 4" key="2">
    <citation type="submission" date="2018-11" db="EMBL/GenBank/DDBJ databases">
        <title>Genome sequencing and analysis.</title>
        <authorList>
            <person name="Huang Y.-T."/>
        </authorList>
    </citation>
    <scope>NUCLEOTIDE SEQUENCE [LARGE SCALE GENOMIC DNA]</scope>
    <source>
        <strain evidence="1 4">SHIN</strain>
    </source>
</reference>
<protein>
    <submittedName>
        <fullName evidence="2">Uncharacterized protein</fullName>
    </submittedName>
</protein>
<organism evidence="2 3">
    <name type="scientific">Brucella pseudogrignonensis</name>
    <dbReference type="NCBI Taxonomy" id="419475"/>
    <lineage>
        <taxon>Bacteria</taxon>
        <taxon>Pseudomonadati</taxon>
        <taxon>Pseudomonadota</taxon>
        <taxon>Alphaproteobacteria</taxon>
        <taxon>Hyphomicrobiales</taxon>
        <taxon>Brucellaceae</taxon>
        <taxon>Brucella/Ochrobactrum group</taxon>
        <taxon>Brucella</taxon>
    </lineage>
</organism>
<comment type="caution">
    <text evidence="2">The sequence shown here is derived from an EMBL/GenBank/DDBJ whole genome shotgun (WGS) entry which is preliminary data.</text>
</comment>
<evidence type="ECO:0000313" key="1">
    <source>
        <dbReference type="EMBL" id="NNV21978.1"/>
    </source>
</evidence>
<keyword evidence="3" id="KW-1185">Reference proteome</keyword>
<reference evidence="2 3" key="1">
    <citation type="submission" date="2017-07" db="EMBL/GenBank/DDBJ databases">
        <title>Phylogenetic study on the rhizospheric bacterium Ochrobactrum sp. A44.</title>
        <authorList>
            <person name="Krzyzanowska D.M."/>
            <person name="Ossowicki A."/>
            <person name="Rajewska M."/>
            <person name="Maciag T."/>
            <person name="Kaczynski Z."/>
            <person name="Czerwicka M."/>
            <person name="Jafra S."/>
        </authorList>
    </citation>
    <scope>NUCLEOTIDE SEQUENCE [LARGE SCALE GENOMIC DNA]</scope>
    <source>
        <strain evidence="2 3">CCUG 30717</strain>
    </source>
</reference>
<dbReference type="EMBL" id="NNRM01000022">
    <property type="protein sequence ID" value="OYR25381.1"/>
    <property type="molecule type" value="Genomic_DNA"/>
</dbReference>
<evidence type="ECO:0000313" key="4">
    <source>
        <dbReference type="Proteomes" id="UP000526233"/>
    </source>
</evidence>
<evidence type="ECO:0000313" key="3">
    <source>
        <dbReference type="Proteomes" id="UP000216188"/>
    </source>
</evidence>
<sequence>MARRIAKKYKPFAQLSARRQRDEYIKLRCAIRREQHYYGGMFISDHSVDEDGCAGQWMDFYFLGLNGRTIWNATIQTANMSFYEEVENLAMERASKLLPEKERLVDWEWREIRKPGNIKAYAVIGQKEKRHQALGDLSYLEYVDKTMTEIAEDKPPSIFEYFEIMPNYQYGIGLEMIVDAECLSISIINETIERFQNLGEQGWTADKPVAQDRMKLLSVDLEHEIGQFSIR</sequence>
<dbReference type="Proteomes" id="UP000216188">
    <property type="component" value="Unassembled WGS sequence"/>
</dbReference>
<dbReference type="Proteomes" id="UP000526233">
    <property type="component" value="Unassembled WGS sequence"/>
</dbReference>
<dbReference type="EMBL" id="PKQI01000003">
    <property type="protein sequence ID" value="NNV21978.1"/>
    <property type="molecule type" value="Genomic_DNA"/>
</dbReference>
<dbReference type="RefSeq" id="WP_094543787.1">
    <property type="nucleotide sequence ID" value="NZ_JBHEEM010000013.1"/>
</dbReference>
<accession>A0A256GFJ3</accession>
<gene>
    <name evidence="2" type="ORF">CEV34_3032</name>
    <name evidence="1" type="ORF">EHE22_16285</name>
</gene>
<proteinExistence type="predicted"/>
<dbReference type="AlphaFoldDB" id="A0A256GFJ3"/>